<dbReference type="AlphaFoldDB" id="A0A2H3JKP6"/>
<evidence type="ECO:0000259" key="1">
    <source>
        <dbReference type="Pfam" id="PF01702"/>
    </source>
</evidence>
<dbReference type="InterPro" id="IPR036511">
    <property type="entry name" value="TGT-like_sf"/>
</dbReference>
<dbReference type="InterPro" id="IPR002616">
    <property type="entry name" value="tRNA_ribo_trans-like"/>
</dbReference>
<protein>
    <recommendedName>
        <fullName evidence="1">tRNA-guanine(15) transglycosylase-like domain-containing protein</fullName>
    </recommendedName>
</protein>
<evidence type="ECO:0000313" key="2">
    <source>
        <dbReference type="EMBL" id="PCH38308.1"/>
    </source>
</evidence>
<name>A0A2H3JKP6_WOLCO</name>
<feature type="domain" description="tRNA-guanine(15) transglycosylase-like" evidence="1">
    <location>
        <begin position="29"/>
        <end position="243"/>
    </location>
</feature>
<dbReference type="Gene3D" id="3.20.20.105">
    <property type="entry name" value="Queuine tRNA-ribosyltransferase-like"/>
    <property type="match status" value="1"/>
</dbReference>
<feature type="domain" description="tRNA-guanine(15) transglycosylase-like" evidence="1">
    <location>
        <begin position="312"/>
        <end position="461"/>
    </location>
</feature>
<feature type="domain" description="tRNA-guanine(15) transglycosylase-like" evidence="1">
    <location>
        <begin position="483"/>
        <end position="524"/>
    </location>
</feature>
<gene>
    <name evidence="2" type="ORF">WOLCODRAFT_136159</name>
</gene>
<evidence type="ECO:0000313" key="3">
    <source>
        <dbReference type="Proteomes" id="UP000218811"/>
    </source>
</evidence>
<dbReference type="OrthoDB" id="27601at2759"/>
<dbReference type="STRING" id="742152.A0A2H3JKP6"/>
<dbReference type="Pfam" id="PF01702">
    <property type="entry name" value="TGT"/>
    <property type="match status" value="3"/>
</dbReference>
<proteinExistence type="predicted"/>
<sequence>MVETSFQAELPPSLTFSPIALADLPTFGPRLGQIALHRQDGSAHLEISTPNLMTATSHGVIPHLSRDHVNVTKAIRWVHVPFESFLSHTPPIPTLQPGPHPIHRFLGYDPSQHIVSMSARDPFDGRDMPANGKDFISVYCIRGVRKITPNMWNSYTSACNPDVVTALSDTPFTPPPHSQKRITKSIEKSSAWLTDILQAQSQQVLAQGVSEHQCPDISVPNVRNVLVHMAGSVTIQARQAFANSLLEKLDNRDAEQLAPLRTLDDGVAGYVFDLMPLRAALSAKMISTSEILPGLERGAMSVIAPNAQQQHDTPELSDLIQASLKHLPVTKPRLVNSANSPHEMLRLIRDVGIDMIDAHWAQSAADIGVALDFYFPTLNGSPTAIQKCVGPRVRPNGKADLGHNLYDIRYARDHSRLAANYRDALSSQALTGNSSTPASLICPCPTCSPTIGAPAYLHHSTVDHYSFAADSSPAQPSNFQPPFTRSYIHHLLHTHEMSAHSLLVMHNISVLDAFMAGIRTVLEGPTGVEEFHKHVEDFVNCFDEDQVVFDEAKVDWAGVGRARGKGSSSREEIKQALGTAVAL</sequence>
<reference evidence="2 3" key="1">
    <citation type="journal article" date="2012" name="Science">
        <title>The Paleozoic origin of enzymatic lignin decomposition reconstructed from 31 fungal genomes.</title>
        <authorList>
            <person name="Floudas D."/>
            <person name="Binder M."/>
            <person name="Riley R."/>
            <person name="Barry K."/>
            <person name="Blanchette R.A."/>
            <person name="Henrissat B."/>
            <person name="Martinez A.T."/>
            <person name="Otillar R."/>
            <person name="Spatafora J.W."/>
            <person name="Yadav J.S."/>
            <person name="Aerts A."/>
            <person name="Benoit I."/>
            <person name="Boyd A."/>
            <person name="Carlson A."/>
            <person name="Copeland A."/>
            <person name="Coutinho P.M."/>
            <person name="de Vries R.P."/>
            <person name="Ferreira P."/>
            <person name="Findley K."/>
            <person name="Foster B."/>
            <person name="Gaskell J."/>
            <person name="Glotzer D."/>
            <person name="Gorecki P."/>
            <person name="Heitman J."/>
            <person name="Hesse C."/>
            <person name="Hori C."/>
            <person name="Igarashi K."/>
            <person name="Jurgens J.A."/>
            <person name="Kallen N."/>
            <person name="Kersten P."/>
            <person name="Kohler A."/>
            <person name="Kuees U."/>
            <person name="Kumar T.K.A."/>
            <person name="Kuo A."/>
            <person name="LaButti K."/>
            <person name="Larrondo L.F."/>
            <person name="Lindquist E."/>
            <person name="Ling A."/>
            <person name="Lombard V."/>
            <person name="Lucas S."/>
            <person name="Lundell T."/>
            <person name="Martin R."/>
            <person name="McLaughlin D.J."/>
            <person name="Morgenstern I."/>
            <person name="Morin E."/>
            <person name="Murat C."/>
            <person name="Nagy L.G."/>
            <person name="Nolan M."/>
            <person name="Ohm R.A."/>
            <person name="Patyshakuliyeva A."/>
            <person name="Rokas A."/>
            <person name="Ruiz-Duenas F.J."/>
            <person name="Sabat G."/>
            <person name="Salamov A."/>
            <person name="Samejima M."/>
            <person name="Schmutz J."/>
            <person name="Slot J.C."/>
            <person name="St John F."/>
            <person name="Stenlid J."/>
            <person name="Sun H."/>
            <person name="Sun S."/>
            <person name="Syed K."/>
            <person name="Tsang A."/>
            <person name="Wiebenga A."/>
            <person name="Young D."/>
            <person name="Pisabarro A."/>
            <person name="Eastwood D.C."/>
            <person name="Martin F."/>
            <person name="Cullen D."/>
            <person name="Grigoriev I.V."/>
            <person name="Hibbett D.S."/>
        </authorList>
    </citation>
    <scope>NUCLEOTIDE SEQUENCE [LARGE SCALE GENOMIC DNA]</scope>
    <source>
        <strain evidence="2 3">MD-104</strain>
    </source>
</reference>
<keyword evidence="3" id="KW-1185">Reference proteome</keyword>
<dbReference type="PANTHER" id="PTHR46064:SF1">
    <property type="entry name" value="QUEUINE TRNA-RIBOSYLTRANSFERASE ACCESSORY SUBUNIT 2"/>
    <property type="match status" value="1"/>
</dbReference>
<dbReference type="PANTHER" id="PTHR46064">
    <property type="entry name" value="QUEUINE TRNA-RIBOSYLTRANSFERASE ACCESSORY SUBUNIT 2"/>
    <property type="match status" value="1"/>
</dbReference>
<dbReference type="OMA" id="FDARWAQ"/>
<dbReference type="SUPFAM" id="SSF51713">
    <property type="entry name" value="tRNA-guanine transglycosylase"/>
    <property type="match status" value="2"/>
</dbReference>
<dbReference type="InterPro" id="IPR050852">
    <property type="entry name" value="Queuine_tRNA-ribosyltrfase"/>
</dbReference>
<accession>A0A2H3JKP6</accession>
<organism evidence="2 3">
    <name type="scientific">Wolfiporia cocos (strain MD-104)</name>
    <name type="common">Brown rot fungus</name>
    <dbReference type="NCBI Taxonomy" id="742152"/>
    <lineage>
        <taxon>Eukaryota</taxon>
        <taxon>Fungi</taxon>
        <taxon>Dikarya</taxon>
        <taxon>Basidiomycota</taxon>
        <taxon>Agaricomycotina</taxon>
        <taxon>Agaricomycetes</taxon>
        <taxon>Polyporales</taxon>
        <taxon>Phaeolaceae</taxon>
        <taxon>Wolfiporia</taxon>
    </lineage>
</organism>
<dbReference type="GO" id="GO:0006400">
    <property type="term" value="P:tRNA modification"/>
    <property type="evidence" value="ECO:0007669"/>
    <property type="project" value="InterPro"/>
</dbReference>
<dbReference type="EMBL" id="KB467942">
    <property type="protein sequence ID" value="PCH38308.1"/>
    <property type="molecule type" value="Genomic_DNA"/>
</dbReference>
<dbReference type="Proteomes" id="UP000218811">
    <property type="component" value="Unassembled WGS sequence"/>
</dbReference>